<keyword evidence="2" id="KW-1133">Transmembrane helix</keyword>
<evidence type="ECO:0000313" key="4">
    <source>
        <dbReference type="Proteomes" id="UP000004508"/>
    </source>
</evidence>
<protein>
    <submittedName>
        <fullName evidence="3">Uncharacterized protein</fullName>
    </submittedName>
</protein>
<dbReference type="eggNOG" id="ENOG5033QC7">
    <property type="taxonomic scope" value="Bacteria"/>
</dbReference>
<feature type="region of interest" description="Disordered" evidence="1">
    <location>
        <begin position="240"/>
        <end position="265"/>
    </location>
</feature>
<name>D6U409_KTERA</name>
<proteinExistence type="predicted"/>
<keyword evidence="4" id="KW-1185">Reference proteome</keyword>
<feature type="transmembrane region" description="Helical" evidence="2">
    <location>
        <begin position="79"/>
        <end position="99"/>
    </location>
</feature>
<evidence type="ECO:0000256" key="1">
    <source>
        <dbReference type="SAM" id="MobiDB-lite"/>
    </source>
</evidence>
<dbReference type="RefSeq" id="WP_007918484.1">
    <property type="nucleotide sequence ID" value="NZ_ADVG01000004.1"/>
</dbReference>
<dbReference type="EMBL" id="ADVG01000004">
    <property type="protein sequence ID" value="EFH81247.1"/>
    <property type="molecule type" value="Genomic_DNA"/>
</dbReference>
<dbReference type="InParanoid" id="D6U409"/>
<accession>D6U409</accession>
<gene>
    <name evidence="3" type="ORF">Krac_1953</name>
</gene>
<feature type="transmembrane region" description="Helical" evidence="2">
    <location>
        <begin position="111"/>
        <end position="130"/>
    </location>
</feature>
<dbReference type="AlphaFoldDB" id="D6U409"/>
<comment type="caution">
    <text evidence="3">The sequence shown here is derived from an EMBL/GenBank/DDBJ whole genome shotgun (WGS) entry which is preliminary data.</text>
</comment>
<feature type="transmembrane region" description="Helical" evidence="2">
    <location>
        <begin position="20"/>
        <end position="38"/>
    </location>
</feature>
<keyword evidence="2" id="KW-0812">Transmembrane</keyword>
<reference evidence="3 4" key="1">
    <citation type="journal article" date="2011" name="Stand. Genomic Sci.">
        <title>Non-contiguous finished genome sequence and contextual data of the filamentous soil bacterium Ktedonobacter racemifer type strain (SOSP1-21).</title>
        <authorList>
            <person name="Chang Y.J."/>
            <person name="Land M."/>
            <person name="Hauser L."/>
            <person name="Chertkov O."/>
            <person name="Del Rio T.G."/>
            <person name="Nolan M."/>
            <person name="Copeland A."/>
            <person name="Tice H."/>
            <person name="Cheng J.F."/>
            <person name="Lucas S."/>
            <person name="Han C."/>
            <person name="Goodwin L."/>
            <person name="Pitluck S."/>
            <person name="Ivanova N."/>
            <person name="Ovchinikova G."/>
            <person name="Pati A."/>
            <person name="Chen A."/>
            <person name="Palaniappan K."/>
            <person name="Mavromatis K."/>
            <person name="Liolios K."/>
            <person name="Brettin T."/>
            <person name="Fiebig A."/>
            <person name="Rohde M."/>
            <person name="Abt B."/>
            <person name="Goker M."/>
            <person name="Detter J.C."/>
            <person name="Woyke T."/>
            <person name="Bristow J."/>
            <person name="Eisen J.A."/>
            <person name="Markowitz V."/>
            <person name="Hugenholtz P."/>
            <person name="Kyrpides N.C."/>
            <person name="Klenk H.P."/>
            <person name="Lapidus A."/>
        </authorList>
    </citation>
    <scope>NUCLEOTIDE SEQUENCE [LARGE SCALE GENOMIC DNA]</scope>
    <source>
        <strain evidence="4">DSM 44963</strain>
    </source>
</reference>
<evidence type="ECO:0000313" key="3">
    <source>
        <dbReference type="EMBL" id="EFH81247.1"/>
    </source>
</evidence>
<organism evidence="3 4">
    <name type="scientific">Ktedonobacter racemifer DSM 44963</name>
    <dbReference type="NCBI Taxonomy" id="485913"/>
    <lineage>
        <taxon>Bacteria</taxon>
        <taxon>Bacillati</taxon>
        <taxon>Chloroflexota</taxon>
        <taxon>Ktedonobacteria</taxon>
        <taxon>Ktedonobacterales</taxon>
        <taxon>Ktedonobacteraceae</taxon>
        <taxon>Ktedonobacter</taxon>
    </lineage>
</organism>
<evidence type="ECO:0000256" key="2">
    <source>
        <dbReference type="SAM" id="Phobius"/>
    </source>
</evidence>
<feature type="transmembrane region" description="Helical" evidence="2">
    <location>
        <begin position="50"/>
        <end position="67"/>
    </location>
</feature>
<keyword evidence="2" id="KW-0472">Membrane</keyword>
<sequence length="265" mass="28858">MMPSSWQGTTTVSLPPQVNLIIYIIVWAIVIAGLFFIFQRSRSAKFARWTTQDILIIAIMAVLLEVYDNLIGDQFITPIIQLIPFGHLLALNDLPYMFLLMVGVALVRKPGCATAMVFLNYILMQLFYSGSGINVLMWQYGLLQGLFIDLYLVARGGRVFARADWTAVVDGLIMGALRAVPAVTIQSSILSPFLQGEAKTLGYIFFYSLFNLIGNGVEAAISGPLAVRIAQSVNPAAARTAEQAEAEEEETVVPADTTLGEGSAS</sequence>
<dbReference type="STRING" id="485913.Krac_1953"/>
<dbReference type="Proteomes" id="UP000004508">
    <property type="component" value="Unassembled WGS sequence"/>
</dbReference>